<sequence>MNLLTEIVERVAAVDEKTQAKLNDDVVAAAGNIIDLADGVWLPNPGSQTEAYFCEADEIGYGGEAGPGKTDLLIGLSLTAHHRSLILRRTNKEAGKLVERYFEILGHRRGLNTVKGTWELPSRLIECGGVQHEDDKQKYKGTPRDLIGWDEVVDFTRSQYLFVNQWNRTTDPNQRCRVVATFNPPIRPVGLWVIEHWGPWLDPKHPNPAKSGEIRWFTAINGRDTEVDGRGPHIVDGEPIMAKSRTFIRGYLHENPDLAETGYDATRAAAPKGLREIYRAGDFEAALADVPNQLIPMAWVRAAQARWTDSPPLHAPMCSMGVDASGGGDDPMMIAMRYDGWYAPLIEVPGAELKVARMGSMSAGIVVSHRRNNAVVVVDLGGGYGGALYEKLHENNIECVGFKGAEGSNKRTQDRRHLFVNTRTAAYYGFREALDPDQPNGSPIALPDDPRLVGDLTSATFEVTPNGIKLEPKEKVVERLGRSTDSGDAVVMAWWAGATVATHGTIWRKALRNQHRPAVHRGHDAQRRK</sequence>
<proteinExistence type="predicted"/>
<dbReference type="AlphaFoldDB" id="A0A0F9U054"/>
<name>A0A0F9U054_9ZZZZ</name>
<accession>A0A0F9U054</accession>
<organism evidence="1">
    <name type="scientific">marine sediment metagenome</name>
    <dbReference type="NCBI Taxonomy" id="412755"/>
    <lineage>
        <taxon>unclassified sequences</taxon>
        <taxon>metagenomes</taxon>
        <taxon>ecological metagenomes</taxon>
    </lineage>
</organism>
<evidence type="ECO:0000313" key="1">
    <source>
        <dbReference type="EMBL" id="KKN80672.1"/>
    </source>
</evidence>
<evidence type="ECO:0008006" key="2">
    <source>
        <dbReference type="Google" id="ProtNLM"/>
    </source>
</evidence>
<protein>
    <recommendedName>
        <fullName evidence="2">Terminase large subunit gp17-like C-terminal domain-containing protein</fullName>
    </recommendedName>
</protein>
<gene>
    <name evidence="1" type="ORF">LCGC14_0327640</name>
</gene>
<dbReference type="EMBL" id="LAZR01000227">
    <property type="protein sequence ID" value="KKN80672.1"/>
    <property type="molecule type" value="Genomic_DNA"/>
</dbReference>
<comment type="caution">
    <text evidence="1">The sequence shown here is derived from an EMBL/GenBank/DDBJ whole genome shotgun (WGS) entry which is preliminary data.</text>
</comment>
<dbReference type="Gene3D" id="3.30.420.240">
    <property type="match status" value="1"/>
</dbReference>
<reference evidence="1" key="1">
    <citation type="journal article" date="2015" name="Nature">
        <title>Complex archaea that bridge the gap between prokaryotes and eukaryotes.</title>
        <authorList>
            <person name="Spang A."/>
            <person name="Saw J.H."/>
            <person name="Jorgensen S.L."/>
            <person name="Zaremba-Niedzwiedzka K."/>
            <person name="Martijn J."/>
            <person name="Lind A.E."/>
            <person name="van Eijk R."/>
            <person name="Schleper C."/>
            <person name="Guy L."/>
            <person name="Ettema T.J."/>
        </authorList>
    </citation>
    <scope>NUCLEOTIDE SEQUENCE</scope>
</reference>